<comment type="caution">
    <text evidence="1">The sequence shown here is derived from an EMBL/GenBank/DDBJ whole genome shotgun (WGS) entry which is preliminary data.</text>
</comment>
<gene>
    <name evidence="1" type="ORF">NM688_g8332</name>
</gene>
<sequence length="520" mass="55542">MDRSGGTDFASRRRTLDVPAKPESGLAEWTSKIKELQRQVDADEEAETKRLEEEIAASRMARMRRSSGRGSSTDLSKTDVAAALKEPQGGSPAVADIPRSADERRQNQDDALKKLTSDAVNTRAAADYNSYIASKSMKATAAAAPMSLAAFIGGKATGPRLNKHAPQPDAHDPTQFEQRTIKGPHPIFGRGGIAMPGMVGKVRGVAESHEDIPSPRGGDIYSKSSVPSETFTVKSVVQKVELQRQPTTTQPGAIRSDSPRQRTFSTPAGPTIARTTFGVSSSSIEPKPQLQASSRPISYSPSPAVTTVKGPSRPSTPKEQPSANNHVFPARANTVSPHPRSPVIRSPSPPKTPTLGSSPGLAKPIQPSPKPLLQGPQIPLSQNSSPAFLRPSAAKEPTPSISRLQGRGFVQSMVRASSQLESSSTPSSPSMNDNAPSRKASVLDRWNHGNGAAPVIAPKPLPLRKVRTVEHSMQSTTGSSTPVQVYPTYTPPPPKPEKPDSLFRRTTEARTARRLLRGEP</sequence>
<proteinExistence type="predicted"/>
<name>A0ACC1RU29_9APHY</name>
<dbReference type="Proteomes" id="UP001148662">
    <property type="component" value="Unassembled WGS sequence"/>
</dbReference>
<dbReference type="EMBL" id="JANHOG010002209">
    <property type="protein sequence ID" value="KAJ3525898.1"/>
    <property type="molecule type" value="Genomic_DNA"/>
</dbReference>
<keyword evidence="2" id="KW-1185">Reference proteome</keyword>
<protein>
    <submittedName>
        <fullName evidence="1">Uncharacterized protein</fullName>
    </submittedName>
</protein>
<organism evidence="1 2">
    <name type="scientific">Phlebia brevispora</name>
    <dbReference type="NCBI Taxonomy" id="194682"/>
    <lineage>
        <taxon>Eukaryota</taxon>
        <taxon>Fungi</taxon>
        <taxon>Dikarya</taxon>
        <taxon>Basidiomycota</taxon>
        <taxon>Agaricomycotina</taxon>
        <taxon>Agaricomycetes</taxon>
        <taxon>Polyporales</taxon>
        <taxon>Meruliaceae</taxon>
        <taxon>Phlebia</taxon>
    </lineage>
</organism>
<evidence type="ECO:0000313" key="1">
    <source>
        <dbReference type="EMBL" id="KAJ3525898.1"/>
    </source>
</evidence>
<reference evidence="1" key="1">
    <citation type="submission" date="2022-07" db="EMBL/GenBank/DDBJ databases">
        <title>Genome Sequence of Phlebia brevispora.</title>
        <authorList>
            <person name="Buettner E."/>
        </authorList>
    </citation>
    <scope>NUCLEOTIDE SEQUENCE</scope>
    <source>
        <strain evidence="1">MPL23</strain>
    </source>
</reference>
<accession>A0ACC1RU29</accession>
<evidence type="ECO:0000313" key="2">
    <source>
        <dbReference type="Proteomes" id="UP001148662"/>
    </source>
</evidence>